<proteinExistence type="predicted"/>
<dbReference type="InterPro" id="IPR006427">
    <property type="entry name" value="Portal_HK97"/>
</dbReference>
<accession>A0ABS1CS80</accession>
<reference evidence="2 3" key="1">
    <citation type="journal article" date="2020" name="Microorganisms">
        <title>Osmotic Adaptation and Compatible Solute Biosynthesis of Phototrophic Bacteria as Revealed from Genome Analyses.</title>
        <authorList>
            <person name="Imhoff J.F."/>
            <person name="Rahn T."/>
            <person name="Kunzel S."/>
            <person name="Keller A."/>
            <person name="Neulinger S.C."/>
        </authorList>
    </citation>
    <scope>NUCLEOTIDE SEQUENCE [LARGE SCALE GENOMIC DNA]</scope>
    <source>
        <strain evidence="2 3">DSM 15382</strain>
    </source>
</reference>
<feature type="region of interest" description="Disordered" evidence="1">
    <location>
        <begin position="376"/>
        <end position="406"/>
    </location>
</feature>
<comment type="caution">
    <text evidence="2">The sequence shown here is derived from an EMBL/GenBank/DDBJ whole genome shotgun (WGS) entry which is preliminary data.</text>
</comment>
<dbReference type="Proteomes" id="UP000697995">
    <property type="component" value="Unassembled WGS sequence"/>
</dbReference>
<gene>
    <name evidence="2" type="ORF">CKO45_01250</name>
</gene>
<sequence>MSLFSRLAARLGYVRQGWAEHLAWMLAGGMATRSGVALSNEKALQVAAVLACVRVIAEGIGALPVALRQRTAEGAEDNTSADAAWLLQEPNAWMTWQEVAETLTMHAALTGNGFALIQRGVRGQPIGVLPLLPSWVQWKQTADWSIEYRVTWPGGRQQLVGLIDMFHLRGPSWDSVAGLEVVRLARESIGLAAAIEWTQAGHFGKGGTPSGVLTLEGRVSQEQAEDLQTRWQRAYTGEGAGKIAVLGNGAKFQPYELNFASQQTLETRRQQVEEICRAFRVFPQMVGFGDKATTYASAEAFFVAHAVHTLGPWARRWELTLGRDLLAPRQRATGLFFHVNTEAILRADTKATGEFLRQMVDGGIMSRNEARRRLGLNAVPGGDTPTPAANIGGSATRPAEPAPAAP</sequence>
<keyword evidence="3" id="KW-1185">Reference proteome</keyword>
<dbReference type="InterPro" id="IPR006944">
    <property type="entry name" value="Phage/GTA_portal"/>
</dbReference>
<name>A0ABS1CS80_9PROT</name>
<evidence type="ECO:0000313" key="3">
    <source>
        <dbReference type="Proteomes" id="UP000697995"/>
    </source>
</evidence>
<protein>
    <submittedName>
        <fullName evidence="2">Phage portal protein</fullName>
    </submittedName>
</protein>
<evidence type="ECO:0000313" key="2">
    <source>
        <dbReference type="EMBL" id="MBK1656852.1"/>
    </source>
</evidence>
<dbReference type="RefSeq" id="WP_133217853.1">
    <property type="nucleotide sequence ID" value="NZ_NRSG01000004.1"/>
</dbReference>
<evidence type="ECO:0000256" key="1">
    <source>
        <dbReference type="SAM" id="MobiDB-lite"/>
    </source>
</evidence>
<organism evidence="2 3">
    <name type="scientific">Paracraurococcus ruber</name>
    <dbReference type="NCBI Taxonomy" id="77675"/>
    <lineage>
        <taxon>Bacteria</taxon>
        <taxon>Pseudomonadati</taxon>
        <taxon>Pseudomonadota</taxon>
        <taxon>Alphaproteobacteria</taxon>
        <taxon>Acetobacterales</taxon>
        <taxon>Roseomonadaceae</taxon>
        <taxon>Paracraurococcus</taxon>
    </lineage>
</organism>
<dbReference type="Pfam" id="PF04860">
    <property type="entry name" value="Phage_portal"/>
    <property type="match status" value="1"/>
</dbReference>
<dbReference type="EMBL" id="NRSG01000004">
    <property type="protein sequence ID" value="MBK1656852.1"/>
    <property type="molecule type" value="Genomic_DNA"/>
</dbReference>
<dbReference type="NCBIfam" id="TIGR01537">
    <property type="entry name" value="portal_HK97"/>
    <property type="match status" value="1"/>
</dbReference>